<sequence>MQSQNIIYVLYLSTRDITAYAQQQFHALGRKYNISLHLTVAPTCIETLHLQKDTQLVAPPLPRVLPDSLQYPLGYVDAVPHRSRSDSGGDGVMNALSYLTNILTSKVYDVAIQSSLQLTPKLSRKLGVKVWLKRKDLQPVFSFKIRGAYNMMAKLPKELLEKGVICSAVIVM</sequence>
<feature type="domain" description="Tryptophan synthase beta chain-like PALP" evidence="4">
    <location>
        <begin position="116"/>
        <end position="167"/>
    </location>
</feature>
<keyword evidence="3" id="KW-0456">Lyase</keyword>
<name>A0A0S3T2H9_PHAAN</name>
<organism evidence="5 6">
    <name type="scientific">Vigna angularis var. angularis</name>
    <dbReference type="NCBI Taxonomy" id="157739"/>
    <lineage>
        <taxon>Eukaryota</taxon>
        <taxon>Viridiplantae</taxon>
        <taxon>Streptophyta</taxon>
        <taxon>Embryophyta</taxon>
        <taxon>Tracheophyta</taxon>
        <taxon>Spermatophyta</taxon>
        <taxon>Magnoliopsida</taxon>
        <taxon>eudicotyledons</taxon>
        <taxon>Gunneridae</taxon>
        <taxon>Pentapetalae</taxon>
        <taxon>rosids</taxon>
        <taxon>fabids</taxon>
        <taxon>Fabales</taxon>
        <taxon>Fabaceae</taxon>
        <taxon>Papilionoideae</taxon>
        <taxon>50 kb inversion clade</taxon>
        <taxon>NPAAA clade</taxon>
        <taxon>indigoferoid/millettioid clade</taxon>
        <taxon>Phaseoleae</taxon>
        <taxon>Vigna</taxon>
    </lineage>
</organism>
<evidence type="ECO:0000313" key="5">
    <source>
        <dbReference type="EMBL" id="BAT99221.1"/>
    </source>
</evidence>
<evidence type="ECO:0000256" key="2">
    <source>
        <dbReference type="ARBA" id="ARBA00022898"/>
    </source>
</evidence>
<dbReference type="InterPro" id="IPR001926">
    <property type="entry name" value="TrpB-like_PALP"/>
</dbReference>
<dbReference type="Proteomes" id="UP000291084">
    <property type="component" value="Chromosome 10"/>
</dbReference>
<dbReference type="GO" id="GO:0003941">
    <property type="term" value="F:L-serine ammonia-lyase activity"/>
    <property type="evidence" value="ECO:0007669"/>
    <property type="project" value="TreeGrafter"/>
</dbReference>
<dbReference type="InterPro" id="IPR036052">
    <property type="entry name" value="TrpB-like_PALP_sf"/>
</dbReference>
<dbReference type="GO" id="GO:0006565">
    <property type="term" value="P:L-serine catabolic process"/>
    <property type="evidence" value="ECO:0007669"/>
    <property type="project" value="TreeGrafter"/>
</dbReference>
<proteinExistence type="predicted"/>
<dbReference type="Gene3D" id="3.40.50.1100">
    <property type="match status" value="1"/>
</dbReference>
<evidence type="ECO:0000313" key="6">
    <source>
        <dbReference type="Proteomes" id="UP000291084"/>
    </source>
</evidence>
<dbReference type="GO" id="GO:0004794">
    <property type="term" value="F:threonine deaminase activity"/>
    <property type="evidence" value="ECO:0007669"/>
    <property type="project" value="TreeGrafter"/>
</dbReference>
<keyword evidence="6" id="KW-1185">Reference proteome</keyword>
<dbReference type="InterPro" id="IPR050147">
    <property type="entry name" value="Ser/Thr_Dehydratase"/>
</dbReference>
<dbReference type="PANTHER" id="PTHR48078:SF11">
    <property type="entry name" value="THREONINE DEHYDRATASE, MITOCHONDRIAL"/>
    <property type="match status" value="1"/>
</dbReference>
<evidence type="ECO:0000256" key="1">
    <source>
        <dbReference type="ARBA" id="ARBA00001933"/>
    </source>
</evidence>
<dbReference type="AlphaFoldDB" id="A0A0S3T2H9"/>
<dbReference type="PANTHER" id="PTHR48078">
    <property type="entry name" value="THREONINE DEHYDRATASE, MITOCHONDRIAL-RELATED"/>
    <property type="match status" value="1"/>
</dbReference>
<dbReference type="SUPFAM" id="SSF53686">
    <property type="entry name" value="Tryptophan synthase beta subunit-like PLP-dependent enzymes"/>
    <property type="match status" value="1"/>
</dbReference>
<comment type="cofactor">
    <cofactor evidence="1">
        <name>pyridoxal 5'-phosphate</name>
        <dbReference type="ChEBI" id="CHEBI:597326"/>
    </cofactor>
</comment>
<evidence type="ECO:0000256" key="3">
    <source>
        <dbReference type="ARBA" id="ARBA00023239"/>
    </source>
</evidence>
<gene>
    <name evidence="5" type="primary">Vigan.10G062100</name>
    <name evidence="5" type="ORF">VIGAN_10062100</name>
</gene>
<dbReference type="GO" id="GO:0009097">
    <property type="term" value="P:isoleucine biosynthetic process"/>
    <property type="evidence" value="ECO:0007669"/>
    <property type="project" value="TreeGrafter"/>
</dbReference>
<evidence type="ECO:0000259" key="4">
    <source>
        <dbReference type="Pfam" id="PF00291"/>
    </source>
</evidence>
<dbReference type="EMBL" id="AP015043">
    <property type="protein sequence ID" value="BAT99221.1"/>
    <property type="molecule type" value="Genomic_DNA"/>
</dbReference>
<accession>A0A0S3T2H9</accession>
<reference evidence="5 6" key="1">
    <citation type="journal article" date="2015" name="Sci. Rep.">
        <title>The power of single molecule real-time sequencing technology in the de novo assembly of a eukaryotic genome.</title>
        <authorList>
            <person name="Sakai H."/>
            <person name="Naito K."/>
            <person name="Ogiso-Tanaka E."/>
            <person name="Takahashi Y."/>
            <person name="Iseki K."/>
            <person name="Muto C."/>
            <person name="Satou K."/>
            <person name="Teruya K."/>
            <person name="Shiroma A."/>
            <person name="Shimoji M."/>
            <person name="Hirano T."/>
            <person name="Itoh T."/>
            <person name="Kaga A."/>
            <person name="Tomooka N."/>
        </authorList>
    </citation>
    <scope>NUCLEOTIDE SEQUENCE [LARGE SCALE GENOMIC DNA]</scope>
    <source>
        <strain evidence="6">cv. Shumari</strain>
    </source>
</reference>
<keyword evidence="2" id="KW-0663">Pyridoxal phosphate</keyword>
<dbReference type="Pfam" id="PF00291">
    <property type="entry name" value="PALP"/>
    <property type="match status" value="1"/>
</dbReference>
<dbReference type="GO" id="GO:0006567">
    <property type="term" value="P:L-threonine catabolic process"/>
    <property type="evidence" value="ECO:0007669"/>
    <property type="project" value="TreeGrafter"/>
</dbReference>
<protein>
    <recommendedName>
        <fullName evidence="4">Tryptophan synthase beta chain-like PALP domain-containing protein</fullName>
    </recommendedName>
</protein>